<keyword evidence="2" id="KW-1185">Reference proteome</keyword>
<organism evidence="1 2">
    <name type="scientific">Ferrimonas gelatinilytica</name>
    <dbReference type="NCBI Taxonomy" id="1255257"/>
    <lineage>
        <taxon>Bacteria</taxon>
        <taxon>Pseudomonadati</taxon>
        <taxon>Pseudomonadota</taxon>
        <taxon>Gammaproteobacteria</taxon>
        <taxon>Alteromonadales</taxon>
        <taxon>Ferrimonadaceae</taxon>
        <taxon>Ferrimonas</taxon>
    </lineage>
</organism>
<evidence type="ECO:0000313" key="1">
    <source>
        <dbReference type="EMBL" id="GAA5191406.1"/>
    </source>
</evidence>
<evidence type="ECO:0000313" key="2">
    <source>
        <dbReference type="Proteomes" id="UP001501600"/>
    </source>
</evidence>
<comment type="caution">
    <text evidence="1">The sequence shown here is derived from an EMBL/GenBank/DDBJ whole genome shotgun (WGS) entry which is preliminary data.</text>
</comment>
<protein>
    <recommendedName>
        <fullName evidence="3">Secreted protein</fullName>
    </recommendedName>
</protein>
<accession>A0ABP9S666</accession>
<name>A0ABP9S666_9GAMM</name>
<sequence length="100" mass="10732">MLLLLAPASGVSAACTALIPVNAAAIWAAKICILIDFHPFPVMDGDSSLKWTVTLSEPAQAIPKEGHTVPVASSNGLRSNMDYSGFTHCRIYYIRVTIGW</sequence>
<dbReference type="Proteomes" id="UP001501600">
    <property type="component" value="Unassembled WGS sequence"/>
</dbReference>
<reference evidence="2" key="1">
    <citation type="journal article" date="2019" name="Int. J. Syst. Evol. Microbiol.">
        <title>The Global Catalogue of Microorganisms (GCM) 10K type strain sequencing project: providing services to taxonomists for standard genome sequencing and annotation.</title>
        <authorList>
            <consortium name="The Broad Institute Genomics Platform"/>
            <consortium name="The Broad Institute Genome Sequencing Center for Infectious Disease"/>
            <person name="Wu L."/>
            <person name="Ma J."/>
        </authorList>
    </citation>
    <scope>NUCLEOTIDE SEQUENCE [LARGE SCALE GENOMIC DNA]</scope>
    <source>
        <strain evidence="2">JCM 18720</strain>
    </source>
</reference>
<proteinExistence type="predicted"/>
<gene>
    <name evidence="1" type="ORF">GCM10025772_18070</name>
</gene>
<evidence type="ECO:0008006" key="3">
    <source>
        <dbReference type="Google" id="ProtNLM"/>
    </source>
</evidence>
<dbReference type="EMBL" id="BAABLF010000011">
    <property type="protein sequence ID" value="GAA5191406.1"/>
    <property type="molecule type" value="Genomic_DNA"/>
</dbReference>